<proteinExistence type="predicted"/>
<name>A0ABR6WBC7_9BACT</name>
<evidence type="ECO:0000259" key="1">
    <source>
        <dbReference type="PROSITE" id="PS50930"/>
    </source>
</evidence>
<dbReference type="EMBL" id="VFIA01000033">
    <property type="protein sequence ID" value="MBC3793880.1"/>
    <property type="molecule type" value="Genomic_DNA"/>
</dbReference>
<dbReference type="Gene3D" id="2.40.50.1020">
    <property type="entry name" value="LytTr DNA-binding domain"/>
    <property type="match status" value="1"/>
</dbReference>
<organism evidence="2 3">
    <name type="scientific">Spirosoma utsteinense</name>
    <dbReference type="NCBI Taxonomy" id="2585773"/>
    <lineage>
        <taxon>Bacteria</taxon>
        <taxon>Pseudomonadati</taxon>
        <taxon>Bacteroidota</taxon>
        <taxon>Cytophagia</taxon>
        <taxon>Cytophagales</taxon>
        <taxon>Cytophagaceae</taxon>
        <taxon>Spirosoma</taxon>
    </lineage>
</organism>
<gene>
    <name evidence="2" type="ORF">FH603_4403</name>
</gene>
<dbReference type="PROSITE" id="PS50930">
    <property type="entry name" value="HTH_LYTTR"/>
    <property type="match status" value="1"/>
</dbReference>
<dbReference type="InterPro" id="IPR007492">
    <property type="entry name" value="LytTR_DNA-bd_dom"/>
</dbReference>
<dbReference type="Proteomes" id="UP000700732">
    <property type="component" value="Unassembled WGS sequence"/>
</dbReference>
<keyword evidence="3" id="KW-1185">Reference proteome</keyword>
<dbReference type="InterPro" id="IPR046947">
    <property type="entry name" value="LytR-like"/>
</dbReference>
<dbReference type="PANTHER" id="PTHR37299">
    <property type="entry name" value="TRANSCRIPTIONAL REGULATOR-RELATED"/>
    <property type="match status" value="1"/>
</dbReference>
<evidence type="ECO:0000313" key="2">
    <source>
        <dbReference type="EMBL" id="MBC3793880.1"/>
    </source>
</evidence>
<reference evidence="2 3" key="1">
    <citation type="submission" date="2019-06" db="EMBL/GenBank/DDBJ databases">
        <title>Spirosoma utsteinense sp. nov. isolated from Antarctic ice-free soils.</title>
        <authorList>
            <person name="Tahon G."/>
        </authorList>
    </citation>
    <scope>NUCLEOTIDE SEQUENCE [LARGE SCALE GENOMIC DNA]</scope>
    <source>
        <strain evidence="2 3">LMG 31447</strain>
    </source>
</reference>
<sequence>MTLLLNGVDDCMIKLKVPGLKKTVPLKSILWIEGVGNYSKVHFTSGDMYLASVTLKGFEDQLSSFIRVHRGALVNQSYVARFEQQTFKNAQVILDDGRAFSIPRRRIETIKEKLIPHVVRNE</sequence>
<protein>
    <submittedName>
        <fullName evidence="2">Two-component system LytT family response regulator</fullName>
    </submittedName>
</protein>
<evidence type="ECO:0000313" key="3">
    <source>
        <dbReference type="Proteomes" id="UP000700732"/>
    </source>
</evidence>
<dbReference type="SMART" id="SM00850">
    <property type="entry name" value="LytTR"/>
    <property type="match status" value="1"/>
</dbReference>
<comment type="caution">
    <text evidence="2">The sequence shown here is derived from an EMBL/GenBank/DDBJ whole genome shotgun (WGS) entry which is preliminary data.</text>
</comment>
<dbReference type="RefSeq" id="WP_186739742.1">
    <property type="nucleotide sequence ID" value="NZ_VFIA01000033.1"/>
</dbReference>
<dbReference type="Pfam" id="PF04397">
    <property type="entry name" value="LytTR"/>
    <property type="match status" value="1"/>
</dbReference>
<dbReference type="PANTHER" id="PTHR37299:SF1">
    <property type="entry name" value="STAGE 0 SPORULATION PROTEIN A HOMOLOG"/>
    <property type="match status" value="1"/>
</dbReference>
<feature type="domain" description="HTH LytTR-type" evidence="1">
    <location>
        <begin position="13"/>
        <end position="116"/>
    </location>
</feature>
<accession>A0ABR6WBC7</accession>